<evidence type="ECO:0000256" key="1">
    <source>
        <dbReference type="SAM" id="MobiDB-lite"/>
    </source>
</evidence>
<evidence type="ECO:0000256" key="2">
    <source>
        <dbReference type="SAM" id="SignalP"/>
    </source>
</evidence>
<evidence type="ECO:0000313" key="4">
    <source>
        <dbReference type="Proteomes" id="UP001597206"/>
    </source>
</evidence>
<feature type="compositionally biased region" description="Basic and acidic residues" evidence="1">
    <location>
        <begin position="138"/>
        <end position="150"/>
    </location>
</feature>
<dbReference type="RefSeq" id="WP_379034155.1">
    <property type="nucleotide sequence ID" value="NZ_JBHTLN010000002.1"/>
</dbReference>
<evidence type="ECO:0000313" key="3">
    <source>
        <dbReference type="EMBL" id="MFD1122926.1"/>
    </source>
</evidence>
<comment type="caution">
    <text evidence="3">The sequence shown here is derived from an EMBL/GenBank/DDBJ whole genome shotgun (WGS) entry which is preliminary data.</text>
</comment>
<dbReference type="Pfam" id="PF11304">
    <property type="entry name" value="DUF3106"/>
    <property type="match status" value="1"/>
</dbReference>
<organism evidence="3 4">
    <name type="scientific">Methylophilus flavus</name>
    <dbReference type="NCBI Taxonomy" id="640084"/>
    <lineage>
        <taxon>Bacteria</taxon>
        <taxon>Pseudomonadati</taxon>
        <taxon>Pseudomonadota</taxon>
        <taxon>Betaproteobacteria</taxon>
        <taxon>Nitrosomonadales</taxon>
        <taxon>Methylophilaceae</taxon>
        <taxon>Methylophilus</taxon>
    </lineage>
</organism>
<dbReference type="InterPro" id="IPR021455">
    <property type="entry name" value="DUF3106"/>
</dbReference>
<dbReference type="Proteomes" id="UP001597206">
    <property type="component" value="Unassembled WGS sequence"/>
</dbReference>
<reference evidence="4" key="1">
    <citation type="journal article" date="2019" name="Int. J. Syst. Evol. Microbiol.">
        <title>The Global Catalogue of Microorganisms (GCM) 10K type strain sequencing project: providing services to taxonomists for standard genome sequencing and annotation.</title>
        <authorList>
            <consortium name="The Broad Institute Genomics Platform"/>
            <consortium name="The Broad Institute Genome Sequencing Center for Infectious Disease"/>
            <person name="Wu L."/>
            <person name="Ma J."/>
        </authorList>
    </citation>
    <scope>NUCLEOTIDE SEQUENCE [LARGE SCALE GENOMIC DNA]</scope>
    <source>
        <strain evidence="4">CCUG 58411</strain>
    </source>
</reference>
<sequence length="170" mass="19488">MRNHSLVLGWVVLSLSIGAGSYAAQTLAADGYPGTSMLAMADIGAIKNDLSPDDPAANVTWAQLSEQQRMVLAPLKSEWDTLRPWQREKMLDIAHQYPKMDAQKQQRVQKQLVKWSRMTPYERENARKRYQQFQSLTPEKKEALRKQWKEHQRKAATSEGYDPEFDGAEP</sequence>
<protein>
    <submittedName>
        <fullName evidence="3">DUF3106 domain-containing protein</fullName>
    </submittedName>
</protein>
<accession>A0ABW3PHH0</accession>
<feature type="region of interest" description="Disordered" evidence="1">
    <location>
        <begin position="129"/>
        <end position="170"/>
    </location>
</feature>
<gene>
    <name evidence="3" type="ORF">ACFQ2T_10460</name>
</gene>
<feature type="compositionally biased region" description="Acidic residues" evidence="1">
    <location>
        <begin position="161"/>
        <end position="170"/>
    </location>
</feature>
<keyword evidence="2" id="KW-0732">Signal</keyword>
<keyword evidence="4" id="KW-1185">Reference proteome</keyword>
<name>A0ABW3PHH0_9PROT</name>
<proteinExistence type="predicted"/>
<dbReference type="EMBL" id="JBHTLN010000002">
    <property type="protein sequence ID" value="MFD1122926.1"/>
    <property type="molecule type" value="Genomic_DNA"/>
</dbReference>
<feature type="signal peptide" evidence="2">
    <location>
        <begin position="1"/>
        <end position="23"/>
    </location>
</feature>
<feature type="chain" id="PRO_5046440141" evidence="2">
    <location>
        <begin position="24"/>
        <end position="170"/>
    </location>
</feature>